<proteinExistence type="predicted"/>
<dbReference type="OrthoDB" id="1652165at2"/>
<keyword evidence="1" id="KW-0732">Signal</keyword>
<evidence type="ECO:0000313" key="3">
    <source>
        <dbReference type="EMBL" id="TPG36270.1"/>
    </source>
</evidence>
<dbReference type="Gene3D" id="2.60.40.3440">
    <property type="match status" value="1"/>
</dbReference>
<name>A0A502EIF7_9FLAO</name>
<keyword evidence="4" id="KW-1185">Reference proteome</keyword>
<evidence type="ECO:0000259" key="2">
    <source>
        <dbReference type="PROSITE" id="PS51820"/>
    </source>
</evidence>
<feature type="signal peptide" evidence="1">
    <location>
        <begin position="1"/>
        <end position="22"/>
    </location>
</feature>
<feature type="chain" id="PRO_5021383702" description="PA14 domain-containing protein" evidence="1">
    <location>
        <begin position="23"/>
        <end position="1408"/>
    </location>
</feature>
<dbReference type="PROSITE" id="PS51820">
    <property type="entry name" value="PA14"/>
    <property type="match status" value="1"/>
</dbReference>
<dbReference type="NCBIfam" id="NF033708">
    <property type="entry name" value="T9SS_Cterm_ChiA"/>
    <property type="match status" value="1"/>
</dbReference>
<gene>
    <name evidence="3" type="ORF">EAH81_19545</name>
</gene>
<accession>A0A502EIF7</accession>
<feature type="domain" description="PA14" evidence="2">
    <location>
        <begin position="572"/>
        <end position="723"/>
    </location>
</feature>
<comment type="caution">
    <text evidence="3">The sequence shown here is derived from an EMBL/GenBank/DDBJ whole genome shotgun (WGS) entry which is preliminary data.</text>
</comment>
<reference evidence="3 4" key="1">
    <citation type="journal article" date="2019" name="Environ. Microbiol.">
        <title>Species interactions and distinct microbial communities in high Arctic permafrost affected cryosols are associated with the CH4 and CO2 gas fluxes.</title>
        <authorList>
            <person name="Altshuler I."/>
            <person name="Hamel J."/>
            <person name="Turney S."/>
            <person name="Magnuson E."/>
            <person name="Levesque R."/>
            <person name="Greer C."/>
            <person name="Whyte L.G."/>
        </authorList>
    </citation>
    <scope>NUCLEOTIDE SEQUENCE [LARGE SCALE GENOMIC DNA]</scope>
    <source>
        <strain evidence="3 4">42</strain>
    </source>
</reference>
<dbReference type="Pfam" id="PF17963">
    <property type="entry name" value="Big_9"/>
    <property type="match status" value="2"/>
</dbReference>
<dbReference type="RefSeq" id="WP_140510197.1">
    <property type="nucleotide sequence ID" value="NZ_RCZH01000014.1"/>
</dbReference>
<organism evidence="3 4">
    <name type="scientific">Flavobacterium pectinovorum</name>
    <dbReference type="NCBI Taxonomy" id="29533"/>
    <lineage>
        <taxon>Bacteria</taxon>
        <taxon>Pseudomonadati</taxon>
        <taxon>Bacteroidota</taxon>
        <taxon>Flavobacteriia</taxon>
        <taxon>Flavobacteriales</taxon>
        <taxon>Flavobacteriaceae</taxon>
        <taxon>Flavobacterium</taxon>
    </lineage>
</organism>
<evidence type="ECO:0000313" key="4">
    <source>
        <dbReference type="Proteomes" id="UP000319700"/>
    </source>
</evidence>
<dbReference type="SUPFAM" id="SSF56988">
    <property type="entry name" value="Anthrax protective antigen"/>
    <property type="match status" value="1"/>
</dbReference>
<dbReference type="Gene3D" id="2.60.40.2810">
    <property type="match status" value="1"/>
</dbReference>
<dbReference type="EMBL" id="RCZH01000014">
    <property type="protein sequence ID" value="TPG36270.1"/>
    <property type="molecule type" value="Genomic_DNA"/>
</dbReference>
<protein>
    <recommendedName>
        <fullName evidence="2">PA14 domain-containing protein</fullName>
    </recommendedName>
</protein>
<sequence length="1408" mass="152701">MKKTLLLFLLLPFFGFSQTALVKWNGPSDATGTIVASAAAVSAAQITSGPNSTLQVLPNEGFKGTRWPTTFVKDDNKYFQVAVSAKTGYKLKLGSFNFTYNGESHVDVQRYQVRYSKDNFATSYLLIDEATTTGKINKSLSLANLTLTQGETLTIRIYGYKVMVYGDLNAPIFLANSNTTTQTGNTTPTITGTVLTYDATDINANDDNVTTKKNTAITIGVLNNDTAGASAINNITIANQPATGQGTVTVNPDKSLTFNPGNNFTGQTSFKYTISNSTKSSTGTVFVTVDDITPSLVIWNGSGSTPKATAAVSDSNIIAADITANNTMTFGAVNSGFRVNGSPTVLDYSKYIQVSVSPKTGYKIDLTQFKFTYNSTSSNNAGPKKYQVRYSLDAAFPSNGTSLIAETTAVLNTQTTVTANFPPGITATQNQIFYIRIYVYDNDQYYSDYYLVNDNGGDLGPTITGIVSSTNTLTANYDTATTPANQAVTIPVLDNDIIGSIPLQSMTISTQSSNGVATVNGLNNITFTPTTGFSGETSFVYTLYNGSAYSSAIVYITVTPPPCAATPTPGINRWNGYVYTYTDTPAPTTYVGTVYENPNFERDVQYGTITGDATVAPDNFCGPIPAENFMVRYLMQTTTTADTYNFTVGGDDGVRLYIDNNLVTLSPTNSWTDHGYIVYTAQVPLTAGTHNFILEYYEKGGIARVSFSHGAVIATNASLPFGINKWNVYGFNLPDINLQASSFAGMYVDPNLNFDSQAFWNKTKSPSYYSGWQGAPMPIDNFTITYKRKGFPCGRYELVLPNCDDVAKVFIDGVDIFTQNGYSNGNVTVNPGTLYFLNENSTVEVRLREDGGDANIALNFIDTPTEYSGTGTISPNTTSIKITASTTLSNDIQVCSCTINQNVILTVASNKTLTVNQNINVLSGGKLVLEDGASLLQTSTAANAYQGDSDSFQVKRNTDLVRRYDFTYWSTPITNPAKPYTLHDLSPNTLLDKYNSYDAQASAWDISLNGTRVMVPAVGYTVRAPQTFSITNAAVYPAVFTGIPNNGDYSVALYATKWSLIGNPYPSAIDAEKFININHFASPSIDVGALYFWTHNTPPSNTPSAGGTYDYTSNDYAVFTLSGSTSTGAKRPDGTYEPAPTGKIAACQSFFMKASGPDSVKFTNDMRISGSNNQFFKTTNSKELEKNRLWLNLTNAKGAFKQTLIGYIEGATNTWDINYDATTMNGNSFIDLYSINDSQKLSIQGRALPFEDSDRIPLGYKTTVAGDFTIAIDHADGLFDNQAIYLEDKTTGTVTDLRAGNYTFTTAIGTFVDRFTIAYTKKTLGTGDFENTQDNVLISIKDKIIKVTATKETIKEVTIYDISGKLLYNKKKVGVAELQIPNLQSSDQVLLVKVTLDNDYVVTKKIIF</sequence>
<dbReference type="Proteomes" id="UP000319700">
    <property type="component" value="Unassembled WGS sequence"/>
</dbReference>
<evidence type="ECO:0000256" key="1">
    <source>
        <dbReference type="SAM" id="SignalP"/>
    </source>
</evidence>
<dbReference type="InterPro" id="IPR037524">
    <property type="entry name" value="PA14/GLEYA"/>
</dbReference>